<reference evidence="2" key="1">
    <citation type="submission" date="2020-04" db="EMBL/GenBank/DDBJ databases">
        <authorList>
            <person name="Chiriac C."/>
            <person name="Salcher M."/>
            <person name="Ghai R."/>
            <person name="Kavagutti S V."/>
        </authorList>
    </citation>
    <scope>NUCLEOTIDE SEQUENCE</scope>
</reference>
<accession>A0A6J5NDV4</accession>
<sequence length="222" mass="24507">MTDDALKQALAELGDVVRCRCDEAYRERDLQDPECNCDSMDAVRVVIARIEWLERERVLDAKLLADTQALLDTALEAVIDAKLVAEAKLAEVEKERDAADRDAGAAERKMADMQDSQIKRNDWLWRAKKERGYDQNISFDKVWAETCAKADSAEAAEAKVQALEAERDAAIAALEESGRKRGETLALLDKAVVALRRIADAADRKHVGDIARAVLAEIGGNA</sequence>
<evidence type="ECO:0000313" key="2">
    <source>
        <dbReference type="EMBL" id="CAB4157890.1"/>
    </source>
</evidence>
<feature type="coiled-coil region" evidence="1">
    <location>
        <begin position="153"/>
        <end position="180"/>
    </location>
</feature>
<feature type="coiled-coil region" evidence="1">
    <location>
        <begin position="75"/>
        <end position="109"/>
    </location>
</feature>
<gene>
    <name evidence="2" type="ORF">UFOVP681_52</name>
</gene>
<organism evidence="2">
    <name type="scientific">uncultured Caudovirales phage</name>
    <dbReference type="NCBI Taxonomy" id="2100421"/>
    <lineage>
        <taxon>Viruses</taxon>
        <taxon>Duplodnaviria</taxon>
        <taxon>Heunggongvirae</taxon>
        <taxon>Uroviricota</taxon>
        <taxon>Caudoviricetes</taxon>
        <taxon>Peduoviridae</taxon>
        <taxon>Maltschvirus</taxon>
        <taxon>Maltschvirus maltsch</taxon>
    </lineage>
</organism>
<keyword evidence="1" id="KW-0175">Coiled coil</keyword>
<evidence type="ECO:0000256" key="1">
    <source>
        <dbReference type="SAM" id="Coils"/>
    </source>
</evidence>
<name>A0A6J5NDV4_9CAUD</name>
<protein>
    <submittedName>
        <fullName evidence="2">Uncharacterized protein</fullName>
    </submittedName>
</protein>
<proteinExistence type="predicted"/>
<dbReference type="EMBL" id="LR796657">
    <property type="protein sequence ID" value="CAB4157890.1"/>
    <property type="molecule type" value="Genomic_DNA"/>
</dbReference>